<comment type="cofactor">
    <cofactor evidence="3">
        <name>[4Fe-4S] cluster</name>
        <dbReference type="ChEBI" id="CHEBI:49883"/>
    </cofactor>
</comment>
<evidence type="ECO:0000313" key="18">
    <source>
        <dbReference type="Proteomes" id="UP000294980"/>
    </source>
</evidence>
<evidence type="ECO:0000256" key="1">
    <source>
        <dbReference type="ARBA" id="ARBA00001352"/>
    </source>
</evidence>
<feature type="binding site" evidence="14">
    <location>
        <position position="127"/>
    </location>
    <ligand>
        <name>[4Fe-4S] cluster</name>
        <dbReference type="ChEBI" id="CHEBI:49883"/>
        <note>4Fe-4S-S-AdoMet</note>
    </ligand>
</feature>
<evidence type="ECO:0000256" key="8">
    <source>
        <dbReference type="ARBA" id="ARBA00022723"/>
    </source>
</evidence>
<dbReference type="InterPro" id="IPR022462">
    <property type="entry name" value="EpmB"/>
</dbReference>
<reference evidence="17 18" key="1">
    <citation type="submission" date="2019-03" db="EMBL/GenBank/DDBJ databases">
        <title>Genomic Encyclopedia of Type Strains, Phase IV (KMG-IV): sequencing the most valuable type-strain genomes for metagenomic binning, comparative biology and taxonomic classification.</title>
        <authorList>
            <person name="Goeker M."/>
        </authorList>
    </citation>
    <scope>NUCLEOTIDE SEQUENCE [LARGE SCALE GENOMIC DNA]</scope>
    <source>
        <strain evidence="17 18">DSM 23344</strain>
    </source>
</reference>
<evidence type="ECO:0000256" key="11">
    <source>
        <dbReference type="ARBA" id="ARBA00023014"/>
    </source>
</evidence>
<evidence type="ECO:0000256" key="13">
    <source>
        <dbReference type="ARBA" id="ARBA00030756"/>
    </source>
</evidence>
<dbReference type="AlphaFoldDB" id="A0A4V2SBT2"/>
<dbReference type="Pfam" id="PF04055">
    <property type="entry name" value="Radical_SAM"/>
    <property type="match status" value="1"/>
</dbReference>
<dbReference type="NCBIfam" id="TIGR03821">
    <property type="entry name" value="EFP_modif_epmB"/>
    <property type="match status" value="1"/>
</dbReference>
<dbReference type="Gene3D" id="3.20.20.70">
    <property type="entry name" value="Aldolase class I"/>
    <property type="match status" value="1"/>
</dbReference>
<evidence type="ECO:0000256" key="7">
    <source>
        <dbReference type="ARBA" id="ARBA00022691"/>
    </source>
</evidence>
<evidence type="ECO:0000313" key="17">
    <source>
        <dbReference type="EMBL" id="TCO76700.1"/>
    </source>
</evidence>
<comment type="cofactor">
    <cofactor evidence="2 15">
        <name>pyridoxal 5'-phosphate</name>
        <dbReference type="ChEBI" id="CHEBI:597326"/>
    </cofactor>
</comment>
<keyword evidence="11 14" id="KW-0411">Iron-sulfur</keyword>
<keyword evidence="10" id="KW-0408">Iron</keyword>
<comment type="similarity">
    <text evidence="4">Belongs to the radical SAM superfamily. KamA family.</text>
</comment>
<evidence type="ECO:0000256" key="10">
    <source>
        <dbReference type="ARBA" id="ARBA00023004"/>
    </source>
</evidence>
<dbReference type="OrthoDB" id="9770937at2"/>
<dbReference type="PANTHER" id="PTHR30538:SF1">
    <property type="entry name" value="L-LYSINE 2,3-AMINOMUTASE"/>
    <property type="match status" value="1"/>
</dbReference>
<evidence type="ECO:0000256" key="5">
    <source>
        <dbReference type="ARBA" id="ARBA00022363"/>
    </source>
</evidence>
<dbReference type="PIRSF" id="PIRSF004911">
    <property type="entry name" value="DUF160"/>
    <property type="match status" value="1"/>
</dbReference>
<keyword evidence="6 14" id="KW-0004">4Fe-4S</keyword>
<accession>A0A4V2SBT2</accession>
<dbReference type="GO" id="GO:0051539">
    <property type="term" value="F:4 iron, 4 sulfur cluster binding"/>
    <property type="evidence" value="ECO:0007669"/>
    <property type="project" value="UniProtKB-KW"/>
</dbReference>
<dbReference type="GO" id="GO:0016853">
    <property type="term" value="F:isomerase activity"/>
    <property type="evidence" value="ECO:0007669"/>
    <property type="project" value="UniProtKB-KW"/>
</dbReference>
<proteinExistence type="inferred from homology"/>
<dbReference type="SFLD" id="SFLDS00029">
    <property type="entry name" value="Radical_SAM"/>
    <property type="match status" value="1"/>
</dbReference>
<name>A0A4V2SBT2_9GAMM</name>
<dbReference type="EMBL" id="SLWX01000004">
    <property type="protein sequence ID" value="TCO76700.1"/>
    <property type="molecule type" value="Genomic_DNA"/>
</dbReference>
<keyword evidence="7" id="KW-0949">S-adenosyl-L-methionine</keyword>
<keyword evidence="8 14" id="KW-0479">Metal-binding</keyword>
<dbReference type="Proteomes" id="UP000294980">
    <property type="component" value="Unassembled WGS sequence"/>
</dbReference>
<dbReference type="NCBIfam" id="TIGR00238">
    <property type="entry name" value="KamA family radical SAM protein"/>
    <property type="match status" value="1"/>
</dbReference>
<dbReference type="InterPro" id="IPR058240">
    <property type="entry name" value="rSAM_sf"/>
</dbReference>
<sequence>MTLIPLQTKADDSWQQQLRDAIRSPAELAAALGLEPSRLGFSAQADDDFAMKVPRAFVGRMQPGDADDPLLRQVLAGSAENAPHPGYSDDPVGETGAANPVPGIIHKYHGRLLMTVASGCAVNCRYCFRRHFPYGENQLSRREWQDAIAYIRADTSITEVILSGGDPLVARDDTLSALMDALAAVPHVTTLRIHTRLPVVIPDRVTPGLLRAICRPGIATVMVLHSNHPNEVDTTVAAAAGRLREAGVTLLNQSVLLTGVNDSADTLSRLSSALFGAGVLPYYVHLLDRVRGAAHFAVDETRARELVGELAVRCPGYFVPRLVRESSGEGSKRELTPRYPY</sequence>
<evidence type="ECO:0000256" key="3">
    <source>
        <dbReference type="ARBA" id="ARBA00001966"/>
    </source>
</evidence>
<evidence type="ECO:0000259" key="16">
    <source>
        <dbReference type="PROSITE" id="PS51918"/>
    </source>
</evidence>
<dbReference type="SFLD" id="SFLDG01070">
    <property type="entry name" value="PLP-dependent"/>
    <property type="match status" value="1"/>
</dbReference>
<dbReference type="SUPFAM" id="SSF102114">
    <property type="entry name" value="Radical SAM enzymes"/>
    <property type="match status" value="1"/>
</dbReference>
<protein>
    <recommendedName>
        <fullName evidence="5">L-lysine 2,3-aminomutase</fullName>
    </recommendedName>
    <alternativeName>
        <fullName evidence="13">EF-P post-translational modification enzyme B</fullName>
    </alternativeName>
</protein>
<evidence type="ECO:0000256" key="12">
    <source>
        <dbReference type="ARBA" id="ARBA00023235"/>
    </source>
</evidence>
<keyword evidence="9 15" id="KW-0663">Pyridoxal phosphate</keyword>
<feature type="binding site" evidence="14">
    <location>
        <position position="120"/>
    </location>
    <ligand>
        <name>[4Fe-4S] cluster</name>
        <dbReference type="ChEBI" id="CHEBI:49883"/>
        <note>4Fe-4S-S-AdoMet</note>
    </ligand>
</feature>
<feature type="modified residue" description="N6-(pyridoxal phosphate)lysine" evidence="15">
    <location>
        <position position="332"/>
    </location>
</feature>
<comment type="caution">
    <text evidence="17">The sequence shown here is derived from an EMBL/GenBank/DDBJ whole genome shotgun (WGS) entry which is preliminary data.</text>
</comment>
<comment type="catalytic activity">
    <reaction evidence="1">
        <text>L-lysine = D-beta-lysine</text>
        <dbReference type="Rhea" id="RHEA:44148"/>
        <dbReference type="ChEBI" id="CHEBI:32551"/>
        <dbReference type="ChEBI" id="CHEBI:84138"/>
    </reaction>
</comment>
<dbReference type="InterPro" id="IPR007197">
    <property type="entry name" value="rSAM"/>
</dbReference>
<keyword evidence="18" id="KW-1185">Reference proteome</keyword>
<evidence type="ECO:0000256" key="4">
    <source>
        <dbReference type="ARBA" id="ARBA00008703"/>
    </source>
</evidence>
<feature type="binding site" evidence="14">
    <location>
        <position position="124"/>
    </location>
    <ligand>
        <name>[4Fe-4S] cluster</name>
        <dbReference type="ChEBI" id="CHEBI:49883"/>
        <note>4Fe-4S-S-AdoMet</note>
    </ligand>
</feature>
<organism evidence="17 18">
    <name type="scientific">Chromatocurvus halotolerans</name>
    <dbReference type="NCBI Taxonomy" id="1132028"/>
    <lineage>
        <taxon>Bacteria</taxon>
        <taxon>Pseudomonadati</taxon>
        <taxon>Pseudomonadota</taxon>
        <taxon>Gammaproteobacteria</taxon>
        <taxon>Cellvibrionales</taxon>
        <taxon>Halieaceae</taxon>
        <taxon>Chromatocurvus</taxon>
    </lineage>
</organism>
<dbReference type="CDD" id="cd01335">
    <property type="entry name" value="Radical_SAM"/>
    <property type="match status" value="1"/>
</dbReference>
<dbReference type="PANTHER" id="PTHR30538">
    <property type="entry name" value="LYSINE 2,3-AMINOMUTASE-RELATED"/>
    <property type="match status" value="1"/>
</dbReference>
<evidence type="ECO:0000256" key="9">
    <source>
        <dbReference type="ARBA" id="ARBA00022898"/>
    </source>
</evidence>
<keyword evidence="12" id="KW-0413">Isomerase</keyword>
<dbReference type="PROSITE" id="PS51918">
    <property type="entry name" value="RADICAL_SAM"/>
    <property type="match status" value="1"/>
</dbReference>
<evidence type="ECO:0000256" key="6">
    <source>
        <dbReference type="ARBA" id="ARBA00022485"/>
    </source>
</evidence>
<dbReference type="SFLD" id="SFLDF00314">
    <property type="entry name" value="L-lysine_2_3-aminomutase_(yjeK"/>
    <property type="match status" value="1"/>
</dbReference>
<evidence type="ECO:0000256" key="14">
    <source>
        <dbReference type="PIRSR" id="PIRSR004911-1"/>
    </source>
</evidence>
<evidence type="ECO:0000256" key="15">
    <source>
        <dbReference type="PIRSR" id="PIRSR603739-50"/>
    </source>
</evidence>
<evidence type="ECO:0000256" key="2">
    <source>
        <dbReference type="ARBA" id="ARBA00001933"/>
    </source>
</evidence>
<dbReference type="InterPro" id="IPR003739">
    <property type="entry name" value="Lys_aminomutase/Glu_NH3_mut"/>
</dbReference>
<dbReference type="InterPro" id="IPR013785">
    <property type="entry name" value="Aldolase_TIM"/>
</dbReference>
<gene>
    <name evidence="17" type="ORF">EV688_104154</name>
</gene>
<dbReference type="GO" id="GO:0046872">
    <property type="term" value="F:metal ion binding"/>
    <property type="evidence" value="ECO:0007669"/>
    <property type="project" value="UniProtKB-KW"/>
</dbReference>
<feature type="domain" description="Radical SAM core" evidence="16">
    <location>
        <begin position="106"/>
        <end position="329"/>
    </location>
</feature>